<evidence type="ECO:0000256" key="1">
    <source>
        <dbReference type="ARBA" id="ARBA00022553"/>
    </source>
</evidence>
<evidence type="ECO:0000256" key="4">
    <source>
        <dbReference type="ARBA" id="ARBA00022741"/>
    </source>
</evidence>
<dbReference type="GO" id="GO:0004540">
    <property type="term" value="F:RNA nuclease activity"/>
    <property type="evidence" value="ECO:0007669"/>
    <property type="project" value="InterPro"/>
</dbReference>
<evidence type="ECO:0000256" key="5">
    <source>
        <dbReference type="ARBA" id="ARBA00022801"/>
    </source>
</evidence>
<dbReference type="GO" id="GO:0000166">
    <property type="term" value="F:nucleotide binding"/>
    <property type="evidence" value="ECO:0007669"/>
    <property type="project" value="UniProtKB-KW"/>
</dbReference>
<sequence length="123" mass="14282">MPRSPLYRLQDMREAIKEIYEFVDGMDRAAFLATPTDDRKTFRAVSASFIVIGESARALPEDLTSRRPEVPWRAIAGFRDRVVHEYFRIDVETVWETIESGELQQLLDVIEEEIQILCSEVPH</sequence>
<gene>
    <name evidence="6" type="ORF">CLV41_1217</name>
</gene>
<keyword evidence="1" id="KW-0597">Phosphoprotein</keyword>
<dbReference type="GO" id="GO:0016787">
    <property type="term" value="F:hydrolase activity"/>
    <property type="evidence" value="ECO:0007669"/>
    <property type="project" value="UniProtKB-KW"/>
</dbReference>
<dbReference type="PANTHER" id="PTHR34139">
    <property type="entry name" value="UPF0331 PROTEIN MJ0127"/>
    <property type="match status" value="1"/>
</dbReference>
<proteinExistence type="predicted"/>
<dbReference type="PANTHER" id="PTHR34139:SF1">
    <property type="entry name" value="RNASE MJ1380-RELATED"/>
    <property type="match status" value="1"/>
</dbReference>
<evidence type="ECO:0000313" key="6">
    <source>
        <dbReference type="EMBL" id="POF27781.1"/>
    </source>
</evidence>
<dbReference type="Proteomes" id="UP000236959">
    <property type="component" value="Unassembled WGS sequence"/>
</dbReference>
<reference evidence="6 7" key="1">
    <citation type="submission" date="2018-01" db="EMBL/GenBank/DDBJ databases">
        <title>Genomic Encyclopedia of Archaeal and Bacterial Type Strains, Phase II (KMG-II): from individual species to whole genera.</title>
        <authorList>
            <person name="Goeker M."/>
        </authorList>
    </citation>
    <scope>NUCLEOTIDE SEQUENCE [LARGE SCALE GENOMIC DNA]</scope>
    <source>
        <strain evidence="6 7">DSM 17023</strain>
    </source>
</reference>
<name>A0A2S3UJF3_9HYPH</name>
<keyword evidence="4" id="KW-0547">Nucleotide-binding</keyword>
<evidence type="ECO:0000256" key="3">
    <source>
        <dbReference type="ARBA" id="ARBA00022722"/>
    </source>
</evidence>
<organism evidence="6 7">
    <name type="scientific">Roseibium marinum</name>
    <dbReference type="NCBI Taxonomy" id="281252"/>
    <lineage>
        <taxon>Bacteria</taxon>
        <taxon>Pseudomonadati</taxon>
        <taxon>Pseudomonadota</taxon>
        <taxon>Alphaproteobacteria</taxon>
        <taxon>Hyphomicrobiales</taxon>
        <taxon>Stappiaceae</taxon>
        <taxon>Roseibium</taxon>
    </lineage>
</organism>
<evidence type="ECO:0000256" key="2">
    <source>
        <dbReference type="ARBA" id="ARBA00022649"/>
    </source>
</evidence>
<dbReference type="EMBL" id="PPCN01000021">
    <property type="protein sequence ID" value="POF27781.1"/>
    <property type="molecule type" value="Genomic_DNA"/>
</dbReference>
<comment type="caution">
    <text evidence="6">The sequence shown here is derived from an EMBL/GenBank/DDBJ whole genome shotgun (WGS) entry which is preliminary data.</text>
</comment>
<keyword evidence="7" id="KW-1185">Reference proteome</keyword>
<dbReference type="RefSeq" id="WP_208987745.1">
    <property type="nucleotide sequence ID" value="NZ_PPCN01000021.1"/>
</dbReference>
<keyword evidence="3" id="KW-0540">Nuclease</keyword>
<dbReference type="InterPro" id="IPR008201">
    <property type="entry name" value="HepT-like"/>
</dbReference>
<keyword evidence="2" id="KW-1277">Toxin-antitoxin system</keyword>
<protein>
    <submittedName>
        <fullName evidence="6">Uncharacterized protein with HEPN domain</fullName>
    </submittedName>
</protein>
<dbReference type="Pfam" id="PF01934">
    <property type="entry name" value="HepT-like"/>
    <property type="match status" value="1"/>
</dbReference>
<dbReference type="GO" id="GO:0110001">
    <property type="term" value="C:toxin-antitoxin complex"/>
    <property type="evidence" value="ECO:0007669"/>
    <property type="project" value="InterPro"/>
</dbReference>
<dbReference type="InterPro" id="IPR051813">
    <property type="entry name" value="HepT_RNase_toxin"/>
</dbReference>
<evidence type="ECO:0000313" key="7">
    <source>
        <dbReference type="Proteomes" id="UP000236959"/>
    </source>
</evidence>
<accession>A0A2S3UJF3</accession>
<keyword evidence="5" id="KW-0378">Hydrolase</keyword>
<dbReference type="AlphaFoldDB" id="A0A2S3UJF3"/>